<reference evidence="2 3" key="1">
    <citation type="submission" date="2016-10" db="EMBL/GenBank/DDBJ databases">
        <authorList>
            <person name="de Groot N.N."/>
        </authorList>
    </citation>
    <scope>NUCLEOTIDE SEQUENCE [LARGE SCALE GENOMIC DNA]</scope>
    <source>
        <strain evidence="2 3">DSM 46701</strain>
    </source>
</reference>
<name>A0A1H8CE54_9BACL</name>
<protein>
    <recommendedName>
        <fullName evidence="1">DUF4397 domain-containing protein</fullName>
    </recommendedName>
</protein>
<dbReference type="InterPro" id="IPR025510">
    <property type="entry name" value="DUF4397"/>
</dbReference>
<feature type="domain" description="DUF4397" evidence="1">
    <location>
        <begin position="74"/>
        <end position="185"/>
    </location>
</feature>
<dbReference type="Proteomes" id="UP000199695">
    <property type="component" value="Unassembled WGS sequence"/>
</dbReference>
<sequence>MWQEYLARAHLYKKLADYYRYRNTRRYLDYERIYYEYLKRFAEVYVQETGLDPQPYLNLASHSAASKAESRLTAIRLLHASPSLGKIPLDIYVNGRLLIRMLPYGVTSKYFLLPGGEYRFDVFPTGRKRFKPLSSQSLNLEAGTHSLIGMVDGGLMTYRQEPNPVKDRVRIRFIHLAAGVSELSIALSDGTVLTRRIGLTEATEYFTLSPVKNRFVFKQVNTEEPIFATSEIHLREEKVYTLIILYAHQRIYPLILRDLGRFSHS</sequence>
<dbReference type="Pfam" id="PF14344">
    <property type="entry name" value="DUF4397"/>
    <property type="match status" value="1"/>
</dbReference>
<accession>A0A1H8CE54</accession>
<evidence type="ECO:0000313" key="2">
    <source>
        <dbReference type="EMBL" id="SEM93315.1"/>
    </source>
</evidence>
<evidence type="ECO:0000313" key="3">
    <source>
        <dbReference type="Proteomes" id="UP000199695"/>
    </source>
</evidence>
<evidence type="ECO:0000259" key="1">
    <source>
        <dbReference type="Pfam" id="PF14344"/>
    </source>
</evidence>
<dbReference type="AlphaFoldDB" id="A0A1H8CE54"/>
<gene>
    <name evidence="2" type="ORF">SAMN05444955_103240</name>
</gene>
<dbReference type="STRING" id="1173111.SAMN05444955_103240"/>
<proteinExistence type="predicted"/>
<organism evidence="2 3">
    <name type="scientific">Lihuaxuella thermophila</name>
    <dbReference type="NCBI Taxonomy" id="1173111"/>
    <lineage>
        <taxon>Bacteria</taxon>
        <taxon>Bacillati</taxon>
        <taxon>Bacillota</taxon>
        <taxon>Bacilli</taxon>
        <taxon>Bacillales</taxon>
        <taxon>Thermoactinomycetaceae</taxon>
        <taxon>Lihuaxuella</taxon>
    </lineage>
</organism>
<keyword evidence="3" id="KW-1185">Reference proteome</keyword>
<dbReference type="RefSeq" id="WP_170839741.1">
    <property type="nucleotide sequence ID" value="NZ_FOCQ01000003.1"/>
</dbReference>
<dbReference type="EMBL" id="FOCQ01000003">
    <property type="protein sequence ID" value="SEM93315.1"/>
    <property type="molecule type" value="Genomic_DNA"/>
</dbReference>